<name>A0A0N4V4R0_ENTVE</name>
<keyword evidence="3 6" id="KW-0812">Transmembrane</keyword>
<dbReference type="Pfam" id="PF15990">
    <property type="entry name" value="UPF0767"/>
    <property type="match status" value="1"/>
</dbReference>
<dbReference type="Gene3D" id="1.10.287.110">
    <property type="entry name" value="DnaJ domain"/>
    <property type="match status" value="1"/>
</dbReference>
<evidence type="ECO:0000256" key="3">
    <source>
        <dbReference type="ARBA" id="ARBA00022692"/>
    </source>
</evidence>
<dbReference type="Pfam" id="PF00226">
    <property type="entry name" value="DnaJ"/>
    <property type="match status" value="1"/>
</dbReference>
<dbReference type="PANTHER" id="PTHR44825">
    <property type="match status" value="1"/>
</dbReference>
<dbReference type="InterPro" id="IPR036869">
    <property type="entry name" value="J_dom_sf"/>
</dbReference>
<dbReference type="OrthoDB" id="10052506at2759"/>
<comment type="similarity">
    <text evidence="2">Belongs to the SMIM12 family.</text>
</comment>
<dbReference type="SUPFAM" id="SSF46565">
    <property type="entry name" value="Chaperone J-domain"/>
    <property type="match status" value="1"/>
</dbReference>
<comment type="subcellular location">
    <subcellularLocation>
        <location evidence="1">Membrane</location>
        <topology evidence="1">Single-pass membrane protein</topology>
    </subcellularLocation>
</comment>
<evidence type="ECO:0000313" key="9">
    <source>
        <dbReference type="Proteomes" id="UP000274131"/>
    </source>
</evidence>
<evidence type="ECO:0000256" key="5">
    <source>
        <dbReference type="ARBA" id="ARBA00023136"/>
    </source>
</evidence>
<organism evidence="10">
    <name type="scientific">Enterobius vermicularis</name>
    <name type="common">Human pinworm</name>
    <dbReference type="NCBI Taxonomy" id="51028"/>
    <lineage>
        <taxon>Eukaryota</taxon>
        <taxon>Metazoa</taxon>
        <taxon>Ecdysozoa</taxon>
        <taxon>Nematoda</taxon>
        <taxon>Chromadorea</taxon>
        <taxon>Rhabditida</taxon>
        <taxon>Spirurina</taxon>
        <taxon>Oxyuridomorpha</taxon>
        <taxon>Oxyuroidea</taxon>
        <taxon>Oxyuridae</taxon>
        <taxon>Enterobius</taxon>
    </lineage>
</organism>
<dbReference type="PROSITE" id="PS50076">
    <property type="entry name" value="DNAJ_2"/>
    <property type="match status" value="1"/>
</dbReference>
<evidence type="ECO:0000259" key="7">
    <source>
        <dbReference type="PROSITE" id="PS50076"/>
    </source>
</evidence>
<evidence type="ECO:0000256" key="1">
    <source>
        <dbReference type="ARBA" id="ARBA00004167"/>
    </source>
</evidence>
<dbReference type="GO" id="GO:0016020">
    <property type="term" value="C:membrane"/>
    <property type="evidence" value="ECO:0007669"/>
    <property type="project" value="UniProtKB-SubCell"/>
</dbReference>
<dbReference type="InterPro" id="IPR031933">
    <property type="entry name" value="UPF0767"/>
</dbReference>
<feature type="domain" description="J" evidence="7">
    <location>
        <begin position="127"/>
        <end position="197"/>
    </location>
</feature>
<feature type="transmembrane region" description="Helical" evidence="6">
    <location>
        <begin position="12"/>
        <end position="30"/>
    </location>
</feature>
<dbReference type="Proteomes" id="UP000274131">
    <property type="component" value="Unassembled WGS sequence"/>
</dbReference>
<gene>
    <name evidence="8" type="ORF">EVEC_LOCUS4810</name>
</gene>
<evidence type="ECO:0000256" key="4">
    <source>
        <dbReference type="ARBA" id="ARBA00022989"/>
    </source>
</evidence>
<dbReference type="WBParaSite" id="EVEC_0000515701-mRNA-1">
    <property type="protein sequence ID" value="EVEC_0000515701-mRNA-1"/>
    <property type="gene ID" value="EVEC_0000515701"/>
</dbReference>
<dbReference type="CDD" id="cd06257">
    <property type="entry name" value="DnaJ"/>
    <property type="match status" value="1"/>
</dbReference>
<dbReference type="STRING" id="51028.A0A0N4V4R0"/>
<keyword evidence="9" id="KW-1185">Reference proteome</keyword>
<dbReference type="PANTHER" id="PTHR44825:SF1">
    <property type="entry name" value="DNAJ HOMOLOG SUBFAMILY C MEMBER 4"/>
    <property type="match status" value="1"/>
</dbReference>
<proteinExistence type="inferred from homology"/>
<dbReference type="AlphaFoldDB" id="A0A0N4V4R0"/>
<evidence type="ECO:0000313" key="10">
    <source>
        <dbReference type="WBParaSite" id="EVEC_0000515701-mRNA-1"/>
    </source>
</evidence>
<keyword evidence="5 6" id="KW-0472">Membrane</keyword>
<dbReference type="PRINTS" id="PR00625">
    <property type="entry name" value="JDOMAIN"/>
</dbReference>
<feature type="transmembrane region" description="Helical" evidence="6">
    <location>
        <begin position="257"/>
        <end position="276"/>
    </location>
</feature>
<reference evidence="8 9" key="2">
    <citation type="submission" date="2018-10" db="EMBL/GenBank/DDBJ databases">
        <authorList>
            <consortium name="Pathogen Informatics"/>
        </authorList>
    </citation>
    <scope>NUCLEOTIDE SEQUENCE [LARGE SCALE GENOMIC DNA]</scope>
</reference>
<dbReference type="SMART" id="SM00271">
    <property type="entry name" value="DnaJ"/>
    <property type="match status" value="1"/>
</dbReference>
<dbReference type="InterPro" id="IPR001623">
    <property type="entry name" value="DnaJ_domain"/>
</dbReference>
<evidence type="ECO:0000256" key="6">
    <source>
        <dbReference type="SAM" id="Phobius"/>
    </source>
</evidence>
<evidence type="ECO:0000313" key="8">
    <source>
        <dbReference type="EMBL" id="VDD90059.1"/>
    </source>
</evidence>
<dbReference type="EMBL" id="UXUI01007969">
    <property type="protein sequence ID" value="VDD90059.1"/>
    <property type="molecule type" value="Genomic_DNA"/>
</dbReference>
<evidence type="ECO:0000256" key="2">
    <source>
        <dbReference type="ARBA" id="ARBA00007304"/>
    </source>
</evidence>
<dbReference type="InterPro" id="IPR052763">
    <property type="entry name" value="DnaJ_C4"/>
</dbReference>
<protein>
    <submittedName>
        <fullName evidence="10">J domain-containing protein</fullName>
    </submittedName>
</protein>
<accession>A0A0N4V4R0</accession>
<sequence length="303" mass="34748">MGPFDCESTRISKALVVPFAAVIGTIGYFIEKKLVKAQKPIPYLETSIHDDRMRRQMDIELDPEYKVQHSIKEEKQKIVPKSRFPLDVTVGCFINAQMIGNVRILSKGGRFAVRSSNYSSYEPREPDYYEVLGVPKTATSGEIKSAFLRKCQELHPDGKKFLGLKQNKMITEDFMKLKEAYDVLRKPVERRVYDKQLERGKPHYTYQDVPNETAETLKHFIKPSINTSDKFSGTDPYGPHFKDFSADLKASERLKRILFLLVGLAVIFVVFDVTLVKRKRANLVRDRSTNSPVVSYDNRDNGT</sequence>
<keyword evidence="4 6" id="KW-1133">Transmembrane helix</keyword>
<reference evidence="10" key="1">
    <citation type="submission" date="2017-02" db="UniProtKB">
        <authorList>
            <consortium name="WormBaseParasite"/>
        </authorList>
    </citation>
    <scope>IDENTIFICATION</scope>
</reference>